<proteinExistence type="predicted"/>
<comment type="caution">
    <text evidence="1">The sequence shown here is derived from an EMBL/GenBank/DDBJ whole genome shotgun (WGS) entry which is preliminary data.</text>
</comment>
<feature type="non-terminal residue" evidence="1">
    <location>
        <position position="123"/>
    </location>
</feature>
<evidence type="ECO:0000313" key="2">
    <source>
        <dbReference type="Proteomes" id="UP001218218"/>
    </source>
</evidence>
<gene>
    <name evidence="1" type="ORF">DFH08DRAFT_635237</name>
</gene>
<reference evidence="1" key="1">
    <citation type="submission" date="2023-03" db="EMBL/GenBank/DDBJ databases">
        <title>Massive genome expansion in bonnet fungi (Mycena s.s.) driven by repeated elements and novel gene families across ecological guilds.</title>
        <authorList>
            <consortium name="Lawrence Berkeley National Laboratory"/>
            <person name="Harder C.B."/>
            <person name="Miyauchi S."/>
            <person name="Viragh M."/>
            <person name="Kuo A."/>
            <person name="Thoen E."/>
            <person name="Andreopoulos B."/>
            <person name="Lu D."/>
            <person name="Skrede I."/>
            <person name="Drula E."/>
            <person name="Henrissat B."/>
            <person name="Morin E."/>
            <person name="Kohler A."/>
            <person name="Barry K."/>
            <person name="LaButti K."/>
            <person name="Morin E."/>
            <person name="Salamov A."/>
            <person name="Lipzen A."/>
            <person name="Mereny Z."/>
            <person name="Hegedus B."/>
            <person name="Baldrian P."/>
            <person name="Stursova M."/>
            <person name="Weitz H."/>
            <person name="Taylor A."/>
            <person name="Grigoriev I.V."/>
            <person name="Nagy L.G."/>
            <person name="Martin F."/>
            <person name="Kauserud H."/>
        </authorList>
    </citation>
    <scope>NUCLEOTIDE SEQUENCE</scope>
    <source>
        <strain evidence="1">CBHHK002</strain>
    </source>
</reference>
<keyword evidence="2" id="KW-1185">Reference proteome</keyword>
<sequence length="123" mass="13715">MVKCLNKYGLSFETFQPLTALQRDMPLWHHPGENPQKRQINNGQKAKCLKKNHAALTIGNGVDIARRLNDPLHYGYASCVCDACEDDRESRGCENPHACAVAAASRLGQILPKWIPKTGEEED</sequence>
<dbReference type="Proteomes" id="UP001218218">
    <property type="component" value="Unassembled WGS sequence"/>
</dbReference>
<name>A0AAD6ZJJ8_9AGAR</name>
<dbReference type="EMBL" id="JARIHO010000045">
    <property type="protein sequence ID" value="KAJ7323927.1"/>
    <property type="molecule type" value="Genomic_DNA"/>
</dbReference>
<dbReference type="AlphaFoldDB" id="A0AAD6ZJJ8"/>
<accession>A0AAD6ZJJ8</accession>
<protein>
    <submittedName>
        <fullName evidence="1">Uncharacterized protein</fullName>
    </submittedName>
</protein>
<evidence type="ECO:0000313" key="1">
    <source>
        <dbReference type="EMBL" id="KAJ7323927.1"/>
    </source>
</evidence>
<organism evidence="1 2">
    <name type="scientific">Mycena albidolilacea</name>
    <dbReference type="NCBI Taxonomy" id="1033008"/>
    <lineage>
        <taxon>Eukaryota</taxon>
        <taxon>Fungi</taxon>
        <taxon>Dikarya</taxon>
        <taxon>Basidiomycota</taxon>
        <taxon>Agaricomycotina</taxon>
        <taxon>Agaricomycetes</taxon>
        <taxon>Agaricomycetidae</taxon>
        <taxon>Agaricales</taxon>
        <taxon>Marasmiineae</taxon>
        <taxon>Mycenaceae</taxon>
        <taxon>Mycena</taxon>
    </lineage>
</organism>